<comment type="cofactor">
    <cofactor evidence="2 9">
        <name>a divalent metal cation</name>
        <dbReference type="ChEBI" id="CHEBI:60240"/>
    </cofactor>
</comment>
<evidence type="ECO:0000256" key="3">
    <source>
        <dbReference type="ARBA" id="ARBA00008621"/>
    </source>
</evidence>
<comment type="catalytic activity">
    <reaction evidence="8 9">
        <text>oxaloacetate + H(+) = pyruvate + CO2</text>
        <dbReference type="Rhea" id="RHEA:15641"/>
        <dbReference type="ChEBI" id="CHEBI:15361"/>
        <dbReference type="ChEBI" id="CHEBI:15378"/>
        <dbReference type="ChEBI" id="CHEBI:16452"/>
        <dbReference type="ChEBI" id="CHEBI:16526"/>
        <dbReference type="EC" id="4.1.1.112"/>
    </reaction>
</comment>
<comment type="similarity">
    <text evidence="3 9">Belongs to the class II aldolase/RraA-like family.</text>
</comment>
<organism evidence="10 11">
    <name type="scientific">Massilia agrisoli</name>
    <dbReference type="NCBI Taxonomy" id="2892444"/>
    <lineage>
        <taxon>Bacteria</taxon>
        <taxon>Pseudomonadati</taxon>
        <taxon>Pseudomonadota</taxon>
        <taxon>Betaproteobacteria</taxon>
        <taxon>Burkholderiales</taxon>
        <taxon>Oxalobacteraceae</taxon>
        <taxon>Telluria group</taxon>
        <taxon>Massilia</taxon>
    </lineage>
</organism>
<name>A0ABS8IVS7_9BURK</name>
<reference evidence="10 11" key="1">
    <citation type="submission" date="2021-11" db="EMBL/GenBank/DDBJ databases">
        <authorList>
            <person name="Huq M.A."/>
        </authorList>
    </citation>
    <scope>NUCLEOTIDE SEQUENCE [LARGE SCALE GENOMIC DNA]</scope>
    <source>
        <strain evidence="10 11">MAHUQ-52</strain>
    </source>
</reference>
<dbReference type="Gene3D" id="3.50.30.40">
    <property type="entry name" value="Ribonuclease E inhibitor RraA/RraA-like"/>
    <property type="match status" value="1"/>
</dbReference>
<comment type="subunit">
    <text evidence="4 9">Homotrimer.</text>
</comment>
<dbReference type="PANTHER" id="PTHR33254:SF4">
    <property type="entry name" value="4-HYDROXY-4-METHYL-2-OXOGLUTARATE ALDOLASE 3-RELATED"/>
    <property type="match status" value="1"/>
</dbReference>
<evidence type="ECO:0000256" key="2">
    <source>
        <dbReference type="ARBA" id="ARBA00001968"/>
    </source>
</evidence>
<protein>
    <recommendedName>
        <fullName evidence="9">4-hydroxy-4-methyl-2-oxoglutarate aldolase</fullName>
        <shortName evidence="9">HMG aldolase</shortName>
        <ecNumber evidence="9">4.1.1.112</ecNumber>
        <ecNumber evidence="9">4.1.3.17</ecNumber>
    </recommendedName>
    <alternativeName>
        <fullName evidence="9">Oxaloacetate decarboxylase</fullName>
    </alternativeName>
</protein>
<evidence type="ECO:0000313" key="11">
    <source>
        <dbReference type="Proteomes" id="UP001198701"/>
    </source>
</evidence>
<keyword evidence="5 9" id="KW-0479">Metal-binding</keyword>
<dbReference type="Proteomes" id="UP001198701">
    <property type="component" value="Unassembled WGS sequence"/>
</dbReference>
<dbReference type="InterPro" id="IPR010203">
    <property type="entry name" value="RraA"/>
</dbReference>
<evidence type="ECO:0000256" key="6">
    <source>
        <dbReference type="ARBA" id="ARBA00023239"/>
    </source>
</evidence>
<dbReference type="NCBIfam" id="NF006875">
    <property type="entry name" value="PRK09372.1"/>
    <property type="match status" value="1"/>
</dbReference>
<gene>
    <name evidence="10" type="primary">rraA</name>
    <name evidence="10" type="ORF">LMJ30_13160</name>
</gene>
<evidence type="ECO:0000256" key="5">
    <source>
        <dbReference type="ARBA" id="ARBA00022723"/>
    </source>
</evidence>
<proteinExistence type="inferred from homology"/>
<keyword evidence="11" id="KW-1185">Reference proteome</keyword>
<sequence>MTHFATADICDDHPQLLEDGRLAVLPPVFRHFGKNTRFSGRVITLKVFEDNALVRATLETPGNGNVLVVDGGGSMRRALVGGQLALLAQDNNWAGIIVDGCVRDSEEIDACSVGVRALATHPQKSAKRGAGERNVRVMIAGVPVTPGDWIYADADGVLVAQQKII</sequence>
<dbReference type="EC" id="4.1.3.17" evidence="9"/>
<dbReference type="Pfam" id="PF03737">
    <property type="entry name" value="RraA-like"/>
    <property type="match status" value="1"/>
</dbReference>
<accession>A0ABS8IVS7</accession>
<evidence type="ECO:0000256" key="4">
    <source>
        <dbReference type="ARBA" id="ARBA00011233"/>
    </source>
</evidence>
<dbReference type="PANTHER" id="PTHR33254">
    <property type="entry name" value="4-HYDROXY-4-METHYL-2-OXOGLUTARATE ALDOLASE 3-RELATED"/>
    <property type="match status" value="1"/>
</dbReference>
<comment type="caution">
    <text evidence="10">The sequence shown here is derived from an EMBL/GenBank/DDBJ whole genome shotgun (WGS) entry which is preliminary data.</text>
</comment>
<comment type="catalytic activity">
    <reaction evidence="1 9">
        <text>4-hydroxy-4-methyl-2-oxoglutarate = 2 pyruvate</text>
        <dbReference type="Rhea" id="RHEA:22748"/>
        <dbReference type="ChEBI" id="CHEBI:15361"/>
        <dbReference type="ChEBI" id="CHEBI:58276"/>
        <dbReference type="EC" id="4.1.3.17"/>
    </reaction>
</comment>
<evidence type="ECO:0000313" key="10">
    <source>
        <dbReference type="EMBL" id="MCC6071907.1"/>
    </source>
</evidence>
<dbReference type="RefSeq" id="WP_229432786.1">
    <property type="nucleotide sequence ID" value="NZ_JAJHPV010000013.1"/>
</dbReference>
<evidence type="ECO:0000256" key="9">
    <source>
        <dbReference type="RuleBase" id="RU004338"/>
    </source>
</evidence>
<dbReference type="SUPFAM" id="SSF89562">
    <property type="entry name" value="RraA-like"/>
    <property type="match status" value="1"/>
</dbReference>
<evidence type="ECO:0000256" key="8">
    <source>
        <dbReference type="ARBA" id="ARBA00047973"/>
    </source>
</evidence>
<dbReference type="InterPro" id="IPR005493">
    <property type="entry name" value="RraA/RraA-like"/>
</dbReference>
<dbReference type="CDD" id="cd16841">
    <property type="entry name" value="RraA_family"/>
    <property type="match status" value="1"/>
</dbReference>
<dbReference type="EMBL" id="JAJHPV010000013">
    <property type="protein sequence ID" value="MCC6071907.1"/>
    <property type="molecule type" value="Genomic_DNA"/>
</dbReference>
<evidence type="ECO:0000256" key="1">
    <source>
        <dbReference type="ARBA" id="ARBA00001342"/>
    </source>
</evidence>
<evidence type="ECO:0000256" key="7">
    <source>
        <dbReference type="ARBA" id="ARBA00025046"/>
    </source>
</evidence>
<comment type="function">
    <text evidence="7 9">Catalyzes the aldol cleavage of 4-hydroxy-4-methyl-2-oxoglutarate (HMG) into 2 molecules of pyruvate. Also contains a secondary oxaloacetate (OAA) decarboxylase activity due to the common pyruvate enolate transition state formed following C-C bond cleavage in the retro-aldol and decarboxylation reactions.</text>
</comment>
<dbReference type="NCBIfam" id="TIGR01935">
    <property type="entry name" value="NOT-MenG"/>
    <property type="match status" value="1"/>
</dbReference>
<dbReference type="EC" id="4.1.1.112" evidence="9"/>
<keyword evidence="6 9" id="KW-0456">Lyase</keyword>
<dbReference type="InterPro" id="IPR036704">
    <property type="entry name" value="RraA/RraA-like_sf"/>
</dbReference>